<gene>
    <name evidence="10" type="ORF">Fcan01_21345</name>
</gene>
<sequence>MAEGGQGKDTVPGVGLMIERSNDVEQSFKSAVAEGYSLICIESILKPEYCRITLETWDQEDTVAPISWFDACLPTKVWVSNVYALLSLVNGMLEGDNEVMASRARKLLRRELDFARYASIGCVFIELDGSQGFTHMASLVQGYLTSPAKVAIKVPLLFESQPLLPDDHAWSMWNQFRNMCGHNHRLSVGLELTETLPCREKMLRWIGENVKYIFVPTALCIKNSDGVVDLVSKEHCSWVQSFLQLGAKVFFCENDQPGGNRPAIAIHEYPKLVESLKKSAVPVYDAYFGCQRSLFPMLPPKSEGFLLPRSRQTTSEKYKLYTAAIREALMTLVSEEEKDTKVVTLVITRVCHVPMTVCCLEAAKQAQRRIKIFAVEEDANVTAALIHYNNQYWNKLLNVLNINMRDWNSENKVDIIICEVLISPSGNERLPEFFDEIQQFLKPGGVMIPQKFHTFIVPVSSSTMHKEVGKLRDRHIGENHLQNDHVRYYFEHPYSVFTKKKYDICKPKLAFSFDYPKSEARIPNERYSAITFAPEENCMINGCLFYSAFSLYENVFLTSLPELNTKRKLTWLPMFFPFAEPITLSKGQSATVNFWRYRDKDSVWHEWGMSSPSSLPVSNPMGRSYKIKLT</sequence>
<protein>
    <recommendedName>
        <fullName evidence="4">Protein arginine N-methyltransferase</fullName>
    </recommendedName>
</protein>
<name>A0A226DHB8_FOLCA</name>
<feature type="binding site" evidence="6">
    <location>
        <begin position="317"/>
        <end position="318"/>
    </location>
    <ligand>
        <name>S-adenosyl-L-methionine</name>
        <dbReference type="ChEBI" id="CHEBI:59789"/>
    </ligand>
</feature>
<evidence type="ECO:0000256" key="5">
    <source>
        <dbReference type="PIRSR" id="PIRSR015894-1"/>
    </source>
</evidence>
<dbReference type="GO" id="GO:0005829">
    <property type="term" value="C:cytosol"/>
    <property type="evidence" value="ECO:0007669"/>
    <property type="project" value="TreeGrafter"/>
</dbReference>
<evidence type="ECO:0000259" key="9">
    <source>
        <dbReference type="Pfam" id="PF17286"/>
    </source>
</evidence>
<dbReference type="GO" id="GO:0005634">
    <property type="term" value="C:nucleus"/>
    <property type="evidence" value="ECO:0007669"/>
    <property type="project" value="TreeGrafter"/>
</dbReference>
<dbReference type="STRING" id="158441.A0A226DHB8"/>
<keyword evidence="2 4" id="KW-0808">Transferase</keyword>
<dbReference type="InterPro" id="IPR025799">
    <property type="entry name" value="Arg_MeTrfase"/>
</dbReference>
<dbReference type="CDD" id="cd02440">
    <property type="entry name" value="AdoMet_MTases"/>
    <property type="match status" value="1"/>
</dbReference>
<evidence type="ECO:0000256" key="1">
    <source>
        <dbReference type="ARBA" id="ARBA00022603"/>
    </source>
</evidence>
<dbReference type="Gene3D" id="3.40.50.150">
    <property type="entry name" value="Vaccinia Virus protein VP39"/>
    <property type="match status" value="1"/>
</dbReference>
<comment type="caution">
    <text evidence="10">The sequence shown here is derived from an EMBL/GenBank/DDBJ whole genome shotgun (WGS) entry which is preliminary data.</text>
</comment>
<evidence type="ECO:0000259" key="7">
    <source>
        <dbReference type="Pfam" id="PF05185"/>
    </source>
</evidence>
<evidence type="ECO:0000256" key="2">
    <source>
        <dbReference type="ARBA" id="ARBA00022679"/>
    </source>
</evidence>
<feature type="active site" description="Proton donor/acceptor" evidence="5">
    <location>
        <position position="419"/>
    </location>
</feature>
<dbReference type="Pfam" id="PF05185">
    <property type="entry name" value="PRMT5"/>
    <property type="match status" value="1"/>
</dbReference>
<organism evidence="10 11">
    <name type="scientific">Folsomia candida</name>
    <name type="common">Springtail</name>
    <dbReference type="NCBI Taxonomy" id="158441"/>
    <lineage>
        <taxon>Eukaryota</taxon>
        <taxon>Metazoa</taxon>
        <taxon>Ecdysozoa</taxon>
        <taxon>Arthropoda</taxon>
        <taxon>Hexapoda</taxon>
        <taxon>Collembola</taxon>
        <taxon>Entomobryomorpha</taxon>
        <taxon>Isotomoidea</taxon>
        <taxon>Isotomidae</taxon>
        <taxon>Proisotominae</taxon>
        <taxon>Folsomia</taxon>
    </lineage>
</organism>
<proteinExistence type="inferred from homology"/>
<feature type="domain" description="PRMT5 TIM barrel" evidence="8">
    <location>
        <begin position="42"/>
        <end position="254"/>
    </location>
</feature>
<evidence type="ECO:0000256" key="3">
    <source>
        <dbReference type="ARBA" id="ARBA00022691"/>
    </source>
</evidence>
<dbReference type="SUPFAM" id="SSF53335">
    <property type="entry name" value="S-adenosyl-L-methionine-dependent methyltransferases"/>
    <property type="match status" value="1"/>
</dbReference>
<evidence type="ECO:0000259" key="8">
    <source>
        <dbReference type="Pfam" id="PF17285"/>
    </source>
</evidence>
<dbReference type="Pfam" id="PF17285">
    <property type="entry name" value="PRMT5_TIM"/>
    <property type="match status" value="1"/>
</dbReference>
<evidence type="ECO:0000313" key="10">
    <source>
        <dbReference type="EMBL" id="OXA43991.1"/>
    </source>
</evidence>
<evidence type="ECO:0000313" key="11">
    <source>
        <dbReference type="Proteomes" id="UP000198287"/>
    </source>
</evidence>
<dbReference type="EMBL" id="LNIX01000020">
    <property type="protein sequence ID" value="OXA43991.1"/>
    <property type="molecule type" value="Genomic_DNA"/>
</dbReference>
<comment type="similarity">
    <text evidence="4">Belongs to the class I-like SAM-binding methyltransferase superfamily.</text>
</comment>
<dbReference type="OrthoDB" id="1368803at2759"/>
<dbReference type="Gene3D" id="2.70.160.11">
    <property type="entry name" value="Hnrnp arginine n-methyltransferase1"/>
    <property type="match status" value="1"/>
</dbReference>
<evidence type="ECO:0000256" key="4">
    <source>
        <dbReference type="PIRNR" id="PIRNR015894"/>
    </source>
</evidence>
<feature type="binding site" evidence="6">
    <location>
        <position position="376"/>
    </location>
    <ligand>
        <name>S-adenosyl-L-methionine</name>
        <dbReference type="ChEBI" id="CHEBI:59789"/>
    </ligand>
</feature>
<dbReference type="OMA" id="ENCMING"/>
<dbReference type="Pfam" id="PF17286">
    <property type="entry name" value="PRMT5_C"/>
    <property type="match status" value="1"/>
</dbReference>
<dbReference type="PANTHER" id="PTHR10738:SF0">
    <property type="entry name" value="PROTEIN ARGININE N-METHYLTRANSFERASE 5"/>
    <property type="match status" value="1"/>
</dbReference>
<dbReference type="Gene3D" id="3.20.20.150">
    <property type="entry name" value="Divalent-metal-dependent TIM barrel enzymes"/>
    <property type="match status" value="1"/>
</dbReference>
<dbReference type="GO" id="GO:0032259">
    <property type="term" value="P:methylation"/>
    <property type="evidence" value="ECO:0007669"/>
    <property type="project" value="UniProtKB-KW"/>
</dbReference>
<dbReference type="InterPro" id="IPR035247">
    <property type="entry name" value="PRMT5_TIM"/>
</dbReference>
<dbReference type="GO" id="GO:0016274">
    <property type="term" value="F:protein-arginine N-methyltransferase activity"/>
    <property type="evidence" value="ECO:0007669"/>
    <property type="project" value="InterPro"/>
</dbReference>
<keyword evidence="11" id="KW-1185">Reference proteome</keyword>
<dbReference type="PIRSF" id="PIRSF015894">
    <property type="entry name" value="Skb1_MeTrfase"/>
    <property type="match status" value="1"/>
</dbReference>
<dbReference type="InterPro" id="IPR029063">
    <property type="entry name" value="SAM-dependent_MTases_sf"/>
</dbReference>
<dbReference type="InterPro" id="IPR007857">
    <property type="entry name" value="Arg_MeTrfase_PRMT5"/>
</dbReference>
<dbReference type="AlphaFoldDB" id="A0A226DHB8"/>
<feature type="active site" description="Proton donor/acceptor" evidence="5">
    <location>
        <position position="428"/>
    </location>
</feature>
<dbReference type="Proteomes" id="UP000198287">
    <property type="component" value="Unassembled WGS sequence"/>
</dbReference>
<reference evidence="10 11" key="1">
    <citation type="submission" date="2015-12" db="EMBL/GenBank/DDBJ databases">
        <title>The genome of Folsomia candida.</title>
        <authorList>
            <person name="Faddeeva A."/>
            <person name="Derks M.F."/>
            <person name="Anvar Y."/>
            <person name="Smit S."/>
            <person name="Van Straalen N."/>
            <person name="Roelofs D."/>
        </authorList>
    </citation>
    <scope>NUCLEOTIDE SEQUENCE [LARGE SCALE GENOMIC DNA]</scope>
    <source>
        <strain evidence="10 11">VU population</strain>
        <tissue evidence="10">Whole body</tissue>
    </source>
</reference>
<keyword evidence="3 4" id="KW-0949">S-adenosyl-L-methionine</keyword>
<keyword evidence="1 4" id="KW-0489">Methyltransferase</keyword>
<dbReference type="InterPro" id="IPR035075">
    <property type="entry name" value="PRMT5"/>
</dbReference>
<dbReference type="PANTHER" id="PTHR10738">
    <property type="entry name" value="PROTEIN ARGININE N-METHYLTRANSFERASE 5"/>
    <property type="match status" value="1"/>
</dbReference>
<dbReference type="InterPro" id="IPR035248">
    <property type="entry name" value="PRMT5_C"/>
</dbReference>
<feature type="domain" description="PRMT5 oligomerisation" evidence="9">
    <location>
        <begin position="453"/>
        <end position="626"/>
    </location>
</feature>
<evidence type="ECO:0000256" key="6">
    <source>
        <dbReference type="PIRSR" id="PIRSR015894-2"/>
    </source>
</evidence>
<feature type="domain" description="PRMT5 arginine-N-methyltransferase" evidence="7">
    <location>
        <begin position="315"/>
        <end position="448"/>
    </location>
</feature>
<dbReference type="GO" id="GO:0006355">
    <property type="term" value="P:regulation of DNA-templated transcription"/>
    <property type="evidence" value="ECO:0007669"/>
    <property type="project" value="TreeGrafter"/>
</dbReference>
<accession>A0A226DHB8</accession>